<protein>
    <submittedName>
        <fullName evidence="3">AbrB family transcriptional regulator</fullName>
    </submittedName>
</protein>
<dbReference type="EMBL" id="AORC01000004">
    <property type="protein sequence ID" value="EYT50496.1"/>
    <property type="molecule type" value="Genomic_DNA"/>
</dbReference>
<dbReference type="SUPFAM" id="SSF89447">
    <property type="entry name" value="AbrB/MazE/MraZ-like"/>
    <property type="match status" value="1"/>
</dbReference>
<comment type="caution">
    <text evidence="3">The sequence shown here is derived from an EMBL/GenBank/DDBJ whole genome shotgun (WGS) entry which is preliminary data.</text>
</comment>
<name>A0A022KX88_9MICO</name>
<dbReference type="GO" id="GO:0003677">
    <property type="term" value="F:DNA binding"/>
    <property type="evidence" value="ECO:0007669"/>
    <property type="project" value="UniProtKB-UniRule"/>
</dbReference>
<feature type="domain" description="SpoVT-AbrB" evidence="2">
    <location>
        <begin position="1"/>
        <end position="47"/>
    </location>
</feature>
<dbReference type="Gene3D" id="2.10.260.10">
    <property type="match status" value="1"/>
</dbReference>
<keyword evidence="1" id="KW-0238">DNA-binding</keyword>
<dbReference type="InterPro" id="IPR037914">
    <property type="entry name" value="SpoVT-AbrB_sf"/>
</dbReference>
<dbReference type="Pfam" id="PF04014">
    <property type="entry name" value="MazE_antitoxin"/>
    <property type="match status" value="1"/>
</dbReference>
<dbReference type="Proteomes" id="UP000019754">
    <property type="component" value="Unassembled WGS sequence"/>
</dbReference>
<evidence type="ECO:0000259" key="2">
    <source>
        <dbReference type="PROSITE" id="PS51740"/>
    </source>
</evidence>
<dbReference type="STRING" id="1249481.D641_0104315"/>
<dbReference type="RefSeq" id="WP_017822575.1">
    <property type="nucleotide sequence ID" value="NZ_AORC01000004.1"/>
</dbReference>
<evidence type="ECO:0000313" key="3">
    <source>
        <dbReference type="EMBL" id="EYT50496.1"/>
    </source>
</evidence>
<accession>A0A022KX88</accession>
<reference evidence="3 4" key="1">
    <citation type="journal article" date="2013" name="Genome Announc.">
        <title>Draft genome sequence of an Actinobacterium, Brachybacterium muris strain UCD-AY4.</title>
        <authorList>
            <person name="Lo J.R."/>
            <person name="Lang J.M."/>
            <person name="Darling A.E."/>
            <person name="Eisen J.A."/>
            <person name="Coil D.A."/>
        </authorList>
    </citation>
    <scope>NUCLEOTIDE SEQUENCE [LARGE SCALE GENOMIC DNA]</scope>
    <source>
        <strain evidence="3 4">UCD-AY4</strain>
    </source>
</reference>
<evidence type="ECO:0000256" key="1">
    <source>
        <dbReference type="PROSITE-ProRule" id="PRU01076"/>
    </source>
</evidence>
<dbReference type="SMART" id="SM00966">
    <property type="entry name" value="SpoVT_AbrB"/>
    <property type="match status" value="1"/>
</dbReference>
<sequence>MPISTVTTKGQITIPKSVREALGLTAGSKVAFQIHEDASVSMSTKHERATELLGLIPYDGPPLTLEDMDEAIAEGATSS</sequence>
<dbReference type="NCBIfam" id="TIGR01439">
    <property type="entry name" value="lp_hng_hel_AbrB"/>
    <property type="match status" value="1"/>
</dbReference>
<dbReference type="PROSITE" id="PS51740">
    <property type="entry name" value="SPOVT_ABRB"/>
    <property type="match status" value="1"/>
</dbReference>
<organism evidence="3 4">
    <name type="scientific">Brachybacterium muris UCD-AY4</name>
    <dbReference type="NCBI Taxonomy" id="1249481"/>
    <lineage>
        <taxon>Bacteria</taxon>
        <taxon>Bacillati</taxon>
        <taxon>Actinomycetota</taxon>
        <taxon>Actinomycetes</taxon>
        <taxon>Micrococcales</taxon>
        <taxon>Dermabacteraceae</taxon>
        <taxon>Brachybacterium</taxon>
    </lineage>
</organism>
<keyword evidence="4" id="KW-1185">Reference proteome</keyword>
<gene>
    <name evidence="3" type="ORF">D641_0104315</name>
</gene>
<evidence type="ECO:0000313" key="4">
    <source>
        <dbReference type="Proteomes" id="UP000019754"/>
    </source>
</evidence>
<dbReference type="InterPro" id="IPR007159">
    <property type="entry name" value="SpoVT-AbrB_dom"/>
</dbReference>
<dbReference type="OrthoDB" id="9811597at2"/>
<proteinExistence type="predicted"/>
<dbReference type="HOGENOM" id="CLU_158484_2_1_11"/>
<dbReference type="AlphaFoldDB" id="A0A022KX88"/>